<dbReference type="PANTHER" id="PTHR43808">
    <property type="entry name" value="ACETYLORNITHINE DEACETYLASE"/>
    <property type="match status" value="1"/>
</dbReference>
<dbReference type="PANTHER" id="PTHR43808:SF25">
    <property type="entry name" value="PEPTIDASE M20 DIMERISATION DOMAIN-CONTAINING PROTEIN"/>
    <property type="match status" value="1"/>
</dbReference>
<dbReference type="Pfam" id="PF01546">
    <property type="entry name" value="Peptidase_M20"/>
    <property type="match status" value="1"/>
</dbReference>
<dbReference type="InterPro" id="IPR011650">
    <property type="entry name" value="Peptidase_M20_dimer"/>
</dbReference>
<dbReference type="InterPro" id="IPR002933">
    <property type="entry name" value="Peptidase_M20"/>
</dbReference>
<accession>A0A2T0TB09</accession>
<feature type="domain" description="Peptidase M20 dimerisation" evidence="5">
    <location>
        <begin position="181"/>
        <end position="284"/>
    </location>
</feature>
<dbReference type="InterPro" id="IPR036264">
    <property type="entry name" value="Bact_exopeptidase_dim_dom"/>
</dbReference>
<keyword evidence="2" id="KW-0479">Metal-binding</keyword>
<keyword evidence="3" id="KW-0378">Hydrolase</keyword>
<proteinExistence type="predicted"/>
<dbReference type="EMBL" id="PVTF01000004">
    <property type="protein sequence ID" value="PRY42841.1"/>
    <property type="molecule type" value="Genomic_DNA"/>
</dbReference>
<dbReference type="GO" id="GO:0046872">
    <property type="term" value="F:metal ion binding"/>
    <property type="evidence" value="ECO:0007669"/>
    <property type="project" value="UniProtKB-KW"/>
</dbReference>
<dbReference type="Pfam" id="PF07687">
    <property type="entry name" value="M20_dimer"/>
    <property type="match status" value="1"/>
</dbReference>
<dbReference type="InterPro" id="IPR050072">
    <property type="entry name" value="Peptidase_M20A"/>
</dbReference>
<dbReference type="SUPFAM" id="SSF53187">
    <property type="entry name" value="Zn-dependent exopeptidases"/>
    <property type="match status" value="1"/>
</dbReference>
<dbReference type="InterPro" id="IPR001261">
    <property type="entry name" value="ArgE/DapE_CS"/>
</dbReference>
<keyword evidence="4" id="KW-0862">Zinc</keyword>
<dbReference type="Proteomes" id="UP000239494">
    <property type="component" value="Unassembled WGS sequence"/>
</dbReference>
<evidence type="ECO:0000313" key="7">
    <source>
        <dbReference type="Proteomes" id="UP000239494"/>
    </source>
</evidence>
<dbReference type="SUPFAM" id="SSF55031">
    <property type="entry name" value="Bacterial exopeptidase dimerisation domain"/>
    <property type="match status" value="1"/>
</dbReference>
<dbReference type="Gene3D" id="3.30.70.360">
    <property type="match status" value="1"/>
</dbReference>
<evidence type="ECO:0000259" key="5">
    <source>
        <dbReference type="Pfam" id="PF07687"/>
    </source>
</evidence>
<evidence type="ECO:0000256" key="3">
    <source>
        <dbReference type="ARBA" id="ARBA00022801"/>
    </source>
</evidence>
<evidence type="ECO:0000313" key="6">
    <source>
        <dbReference type="EMBL" id="PRY42841.1"/>
    </source>
</evidence>
<protein>
    <submittedName>
        <fullName evidence="6">Acetylornithine deacetylase</fullName>
    </submittedName>
</protein>
<dbReference type="Gene3D" id="3.40.630.10">
    <property type="entry name" value="Zn peptidases"/>
    <property type="match status" value="1"/>
</dbReference>
<dbReference type="AlphaFoldDB" id="A0A2T0TB09"/>
<gene>
    <name evidence="6" type="ORF">CLV43_104678</name>
</gene>
<dbReference type="PROSITE" id="PS00758">
    <property type="entry name" value="ARGE_DAPE_CPG2_1"/>
    <property type="match status" value="1"/>
</dbReference>
<comment type="cofactor">
    <cofactor evidence="1">
        <name>Zn(2+)</name>
        <dbReference type="ChEBI" id="CHEBI:29105"/>
    </cofactor>
</comment>
<organism evidence="6 7">
    <name type="scientific">Umezawaea tangerina</name>
    <dbReference type="NCBI Taxonomy" id="84725"/>
    <lineage>
        <taxon>Bacteria</taxon>
        <taxon>Bacillati</taxon>
        <taxon>Actinomycetota</taxon>
        <taxon>Actinomycetes</taxon>
        <taxon>Pseudonocardiales</taxon>
        <taxon>Pseudonocardiaceae</taxon>
        <taxon>Umezawaea</taxon>
    </lineage>
</organism>
<evidence type="ECO:0000256" key="1">
    <source>
        <dbReference type="ARBA" id="ARBA00001947"/>
    </source>
</evidence>
<reference evidence="6 7" key="1">
    <citation type="submission" date="2018-03" db="EMBL/GenBank/DDBJ databases">
        <title>Genomic Encyclopedia of Archaeal and Bacterial Type Strains, Phase II (KMG-II): from individual species to whole genera.</title>
        <authorList>
            <person name="Goeker M."/>
        </authorList>
    </citation>
    <scope>NUCLEOTIDE SEQUENCE [LARGE SCALE GENOMIC DNA]</scope>
    <source>
        <strain evidence="6 7">DSM 44720</strain>
    </source>
</reference>
<comment type="caution">
    <text evidence="6">The sequence shown here is derived from an EMBL/GenBank/DDBJ whole genome shotgun (WGS) entry which is preliminary data.</text>
</comment>
<sequence>MCLPAVTNRIEGMERDVVDLLTRLVEIDSVNPSLVAGAAGEVEIAEFVAGWALAAGLRAEVVEETPGRPSVVVRSNRTGTGRTLLLCGHLDTVGVGGMTDPLTARVDGDRLYARGAYDMKAGLAAALVACREADRAGIGGEVVVAAVADEEHSSTGVQEVLRHVTADAAIVCEPTELTVVTAHKGFVWTEIRVVGKAAHGSRPHLGEDAILRTGPVLVALERLNEELRGREHPRLGPGTLHASLITGGREESTVPDLCVLTVERRTLPGETAADVERDVAELLASCDVRATSRTTLARDPFETAEDHAFVGEVVAAATGALGRPVELAGASYWADSAFISAAGIPTVLFGPPGDGAHAEVEWVGLEGTVECARALVATAKGFCR</sequence>
<dbReference type="GO" id="GO:0016787">
    <property type="term" value="F:hydrolase activity"/>
    <property type="evidence" value="ECO:0007669"/>
    <property type="project" value="UniProtKB-KW"/>
</dbReference>
<name>A0A2T0TB09_9PSEU</name>
<evidence type="ECO:0000256" key="2">
    <source>
        <dbReference type="ARBA" id="ARBA00022723"/>
    </source>
</evidence>
<evidence type="ECO:0000256" key="4">
    <source>
        <dbReference type="ARBA" id="ARBA00022833"/>
    </source>
</evidence>
<keyword evidence="7" id="KW-1185">Reference proteome</keyword>